<evidence type="ECO:0000313" key="3">
    <source>
        <dbReference type="Proteomes" id="UP000483820"/>
    </source>
</evidence>
<organism evidence="2 3">
    <name type="scientific">Caenorhabditis remanei</name>
    <name type="common">Caenorhabditis vulgaris</name>
    <dbReference type="NCBI Taxonomy" id="31234"/>
    <lineage>
        <taxon>Eukaryota</taxon>
        <taxon>Metazoa</taxon>
        <taxon>Ecdysozoa</taxon>
        <taxon>Nematoda</taxon>
        <taxon>Chromadorea</taxon>
        <taxon>Rhabditida</taxon>
        <taxon>Rhabditina</taxon>
        <taxon>Rhabditomorpha</taxon>
        <taxon>Rhabditoidea</taxon>
        <taxon>Rhabditidae</taxon>
        <taxon>Peloderinae</taxon>
        <taxon>Caenorhabditis</taxon>
    </lineage>
</organism>
<accession>A0A6A5G5P8</accession>
<dbReference type="PANTHER" id="PTHR22921">
    <property type="entry name" value="PROTEIN CBG20088-RELATED"/>
    <property type="match status" value="1"/>
</dbReference>
<feature type="region of interest" description="Disordered" evidence="1">
    <location>
        <begin position="1"/>
        <end position="39"/>
    </location>
</feature>
<dbReference type="RefSeq" id="XP_053580492.1">
    <property type="nucleotide sequence ID" value="XM_053731579.1"/>
</dbReference>
<dbReference type="EMBL" id="WUAV01000005">
    <property type="protein sequence ID" value="KAF1750052.1"/>
    <property type="molecule type" value="Genomic_DNA"/>
</dbReference>
<gene>
    <name evidence="2" type="ORF">GCK72_016597</name>
</gene>
<dbReference type="Proteomes" id="UP000483820">
    <property type="component" value="Chromosome V"/>
</dbReference>
<dbReference type="KEGG" id="crq:GCK72_016597"/>
<protein>
    <submittedName>
        <fullName evidence="2">Uncharacterized protein</fullName>
    </submittedName>
</protein>
<comment type="caution">
    <text evidence="2">The sequence shown here is derived from an EMBL/GenBank/DDBJ whole genome shotgun (WGS) entry which is preliminary data.</text>
</comment>
<proteinExistence type="predicted"/>
<dbReference type="GeneID" id="78776356"/>
<name>A0A6A5G5P8_CAERE</name>
<dbReference type="CTD" id="78776356"/>
<reference evidence="2 3" key="1">
    <citation type="submission" date="2019-12" db="EMBL/GenBank/DDBJ databases">
        <title>Chromosome-level assembly of the Caenorhabditis remanei genome.</title>
        <authorList>
            <person name="Teterina A.A."/>
            <person name="Willis J.H."/>
            <person name="Phillips P.C."/>
        </authorList>
    </citation>
    <scope>NUCLEOTIDE SEQUENCE [LARGE SCALE GENOMIC DNA]</scope>
    <source>
        <strain evidence="2 3">PX506</strain>
        <tissue evidence="2">Whole organism</tissue>
    </source>
</reference>
<evidence type="ECO:0000256" key="1">
    <source>
        <dbReference type="SAM" id="MobiDB-lite"/>
    </source>
</evidence>
<sequence length="345" mass="38968">MKPSTTKSSSSAHFKRVKAKNAQDIETYDIHNDAREEDDDLYDEMGYVGNSMAPEVIETPSHSGRDWENEDPYEMPVVPSYMRSIKREILPYDTSSSEAVEPLSDVSVEVSHNKRWNPISFARSEMFDNEAGVPLCRNSIEINREIRSSKKCSDQSAISLNTFVTSKIGFNIGCARQNEVFIYLPSGRRFKMSSTMTTFSSSNYTSSNYVTDAKSIVRRALTKVSESDPFFAAYTSSETSSVYVPLGADFFRSISKFLMFGFIQKFSEELETFTIRLCRDVACSLLDRTRSQFNQNHSTTSSVELARDLKKFLDERAGRIPIVTLEFSSSDHPTSQASSSSTFRL</sequence>
<feature type="compositionally biased region" description="Polar residues" evidence="1">
    <location>
        <begin position="1"/>
        <end position="12"/>
    </location>
</feature>
<evidence type="ECO:0000313" key="2">
    <source>
        <dbReference type="EMBL" id="KAF1750052.1"/>
    </source>
</evidence>
<dbReference type="PANTHER" id="PTHR22921:SF27">
    <property type="entry name" value="C2H2-TYPE DOMAIN-CONTAINING PROTEIN-RELATED"/>
    <property type="match status" value="1"/>
</dbReference>
<dbReference type="AlphaFoldDB" id="A0A6A5G5P8"/>